<dbReference type="OrthoDB" id="3196747at2"/>
<dbReference type="EMBL" id="QWLV01000010">
    <property type="protein sequence ID" value="RHW16346.1"/>
    <property type="molecule type" value="Genomic_DNA"/>
</dbReference>
<dbReference type="InterPro" id="IPR011067">
    <property type="entry name" value="Plasmid_toxin/cell-grow_inhib"/>
</dbReference>
<dbReference type="GO" id="GO:0004521">
    <property type="term" value="F:RNA endonuclease activity"/>
    <property type="evidence" value="ECO:0007669"/>
    <property type="project" value="TreeGrafter"/>
</dbReference>
<dbReference type="PANTHER" id="PTHR33988">
    <property type="entry name" value="ENDORIBONUCLEASE MAZF-RELATED"/>
    <property type="match status" value="1"/>
</dbReference>
<gene>
    <name evidence="1" type="ORF">D1610_16035</name>
</gene>
<dbReference type="AlphaFoldDB" id="A0A396RLA8"/>
<dbReference type="Gene3D" id="2.30.30.110">
    <property type="match status" value="1"/>
</dbReference>
<dbReference type="Pfam" id="PF02452">
    <property type="entry name" value="PemK_toxin"/>
    <property type="match status" value="1"/>
</dbReference>
<sequence length="108" mass="11752">MKRGEFVTIADRSGDFAGKPRPAVVVQSSVFETHQTVTVCLVTSGVTGHHLFRVPVLPGAATGLRLPSEIAVDKLQAVRADRIGRRIGQASEDTMFLVDQALRRWLAL</sequence>
<dbReference type="InterPro" id="IPR003477">
    <property type="entry name" value="PemK-like"/>
</dbReference>
<accession>A0A396RLA8</accession>
<reference evidence="1 2" key="1">
    <citation type="submission" date="2018-08" db="EMBL/GenBank/DDBJ databases">
        <title>The multiple taxonomic identification of Sphingomonas gilva.</title>
        <authorList>
            <person name="Zhu D."/>
            <person name="Zheng S."/>
        </authorList>
    </citation>
    <scope>NUCLEOTIDE SEQUENCE [LARGE SCALE GENOMIC DNA]</scope>
    <source>
        <strain evidence="1 2">ZDH117</strain>
    </source>
</reference>
<dbReference type="Proteomes" id="UP000266693">
    <property type="component" value="Unassembled WGS sequence"/>
</dbReference>
<evidence type="ECO:0000313" key="1">
    <source>
        <dbReference type="EMBL" id="RHW16346.1"/>
    </source>
</evidence>
<proteinExistence type="predicted"/>
<dbReference type="RefSeq" id="WP_118865213.1">
    <property type="nucleotide sequence ID" value="NZ_QWLV01000010.1"/>
</dbReference>
<dbReference type="GO" id="GO:0016075">
    <property type="term" value="P:rRNA catabolic process"/>
    <property type="evidence" value="ECO:0007669"/>
    <property type="project" value="TreeGrafter"/>
</dbReference>
<protein>
    <submittedName>
        <fullName evidence="1">Type II toxin-antitoxin system PemK/MazF family toxin</fullName>
    </submittedName>
</protein>
<dbReference type="SUPFAM" id="SSF50118">
    <property type="entry name" value="Cell growth inhibitor/plasmid maintenance toxic component"/>
    <property type="match status" value="1"/>
</dbReference>
<evidence type="ECO:0000313" key="2">
    <source>
        <dbReference type="Proteomes" id="UP000266693"/>
    </source>
</evidence>
<keyword evidence="2" id="KW-1185">Reference proteome</keyword>
<comment type="caution">
    <text evidence="1">The sequence shown here is derived from an EMBL/GenBank/DDBJ whole genome shotgun (WGS) entry which is preliminary data.</text>
</comment>
<organism evidence="1 2">
    <name type="scientific">Sphingomonas gilva</name>
    <dbReference type="NCBI Taxonomy" id="2305907"/>
    <lineage>
        <taxon>Bacteria</taxon>
        <taxon>Pseudomonadati</taxon>
        <taxon>Pseudomonadota</taxon>
        <taxon>Alphaproteobacteria</taxon>
        <taxon>Sphingomonadales</taxon>
        <taxon>Sphingomonadaceae</taxon>
        <taxon>Sphingomonas</taxon>
    </lineage>
</organism>
<name>A0A396RLA8_9SPHN</name>
<dbReference type="GO" id="GO:0003677">
    <property type="term" value="F:DNA binding"/>
    <property type="evidence" value="ECO:0007669"/>
    <property type="project" value="InterPro"/>
</dbReference>
<dbReference type="GO" id="GO:0006402">
    <property type="term" value="P:mRNA catabolic process"/>
    <property type="evidence" value="ECO:0007669"/>
    <property type="project" value="TreeGrafter"/>
</dbReference>